<name>A0ABP6MSS5_9ACTN</name>
<evidence type="ECO:0000313" key="3">
    <source>
        <dbReference type="EMBL" id="GAA3124835.1"/>
    </source>
</evidence>
<evidence type="ECO:0000256" key="1">
    <source>
        <dbReference type="SAM" id="MobiDB-lite"/>
    </source>
</evidence>
<feature type="compositionally biased region" description="Polar residues" evidence="1">
    <location>
        <begin position="273"/>
        <end position="284"/>
    </location>
</feature>
<feature type="compositionally biased region" description="Pro residues" evidence="1">
    <location>
        <begin position="294"/>
        <end position="316"/>
    </location>
</feature>
<dbReference type="Pfam" id="PF22733">
    <property type="entry name" value="NNH1"/>
    <property type="match status" value="1"/>
</dbReference>
<proteinExistence type="predicted"/>
<organism evidence="3 4">
    <name type="scientific">Streptomyces rectiviolaceus</name>
    <dbReference type="NCBI Taxonomy" id="332591"/>
    <lineage>
        <taxon>Bacteria</taxon>
        <taxon>Bacillati</taxon>
        <taxon>Actinomycetota</taxon>
        <taxon>Actinomycetes</taxon>
        <taxon>Kitasatosporales</taxon>
        <taxon>Streptomycetaceae</taxon>
        <taxon>Streptomyces</taxon>
    </lineage>
</organism>
<reference evidence="4" key="1">
    <citation type="journal article" date="2019" name="Int. J. Syst. Evol. Microbiol.">
        <title>The Global Catalogue of Microorganisms (GCM) 10K type strain sequencing project: providing services to taxonomists for standard genome sequencing and annotation.</title>
        <authorList>
            <consortium name="The Broad Institute Genomics Platform"/>
            <consortium name="The Broad Institute Genome Sequencing Center for Infectious Disease"/>
            <person name="Wu L."/>
            <person name="Ma J."/>
        </authorList>
    </citation>
    <scope>NUCLEOTIDE SEQUENCE [LARGE SCALE GENOMIC DNA]</scope>
    <source>
        <strain evidence="4">JCM 9092</strain>
    </source>
</reference>
<dbReference type="InterPro" id="IPR007111">
    <property type="entry name" value="NACHT_NTPase"/>
</dbReference>
<dbReference type="Gene3D" id="3.40.50.300">
    <property type="entry name" value="P-loop containing nucleotide triphosphate hydrolases"/>
    <property type="match status" value="1"/>
</dbReference>
<feature type="domain" description="NACHT" evidence="2">
    <location>
        <begin position="164"/>
        <end position="262"/>
    </location>
</feature>
<dbReference type="EMBL" id="BAAAUG010000100">
    <property type="protein sequence ID" value="GAA3124835.1"/>
    <property type="molecule type" value="Genomic_DNA"/>
</dbReference>
<keyword evidence="4" id="KW-1185">Reference proteome</keyword>
<feature type="region of interest" description="Disordered" evidence="1">
    <location>
        <begin position="273"/>
        <end position="356"/>
    </location>
</feature>
<dbReference type="Pfam" id="PF05729">
    <property type="entry name" value="NACHT"/>
    <property type="match status" value="1"/>
</dbReference>
<dbReference type="Proteomes" id="UP001501637">
    <property type="component" value="Unassembled WGS sequence"/>
</dbReference>
<evidence type="ECO:0000313" key="4">
    <source>
        <dbReference type="Proteomes" id="UP001501637"/>
    </source>
</evidence>
<protein>
    <recommendedName>
        <fullName evidence="2">NACHT domain-containing protein</fullName>
    </recommendedName>
</protein>
<gene>
    <name evidence="3" type="ORF">GCM10010449_53070</name>
</gene>
<evidence type="ECO:0000259" key="2">
    <source>
        <dbReference type="PROSITE" id="PS50837"/>
    </source>
</evidence>
<dbReference type="PROSITE" id="PS50837">
    <property type="entry name" value="NACHT"/>
    <property type="match status" value="1"/>
</dbReference>
<sequence>MSPTPEIHNLRNVTGTTLPRMDPAVIGTRLASGVVAPLIKKLFAREGPGAGLVDRPVRLSALVSFRGEKRTLDEKDFRRLVRELARRAARETGERPMGAIELEALTDALERAQGPLPRRRSVRGDRARPTAWRGRLRQDHPGAVAGGHHRPPGPAHGDLAHLIGRVPYVLPLRTLTRGGASLPTPGDFLSAVGNPLAGSQPTGWTDRVLSAGRGLLLIDDIDEVPEEERERTRRRFSDLLTAFPGNLWLVTSRPSAVREDWLGGEDFTDLTLSRMSRENITASSAAGTRRPGPTRRPPPVRTAAPRPHPAARPPPAGAGDGGAGSRHDRRLPTTRLPAADRRRPPRRTQIGQELTY</sequence>
<comment type="caution">
    <text evidence="3">The sequence shown here is derived from an EMBL/GenBank/DDBJ whole genome shotgun (WGS) entry which is preliminary data.</text>
</comment>
<accession>A0ABP6MSS5</accession>
<feature type="region of interest" description="Disordered" evidence="1">
    <location>
        <begin position="116"/>
        <end position="158"/>
    </location>
</feature>
<dbReference type="InterPro" id="IPR054547">
    <property type="entry name" value="NNH1"/>
</dbReference>
<dbReference type="InterPro" id="IPR027417">
    <property type="entry name" value="P-loop_NTPase"/>
</dbReference>